<evidence type="ECO:0000259" key="1">
    <source>
        <dbReference type="Pfam" id="PF17101"/>
    </source>
</evidence>
<feature type="domain" description="Stealth protein CR1 conserved region 1" evidence="1">
    <location>
        <begin position="86"/>
        <end position="104"/>
    </location>
</feature>
<proteinExistence type="predicted"/>
<dbReference type="EMBL" id="CP073115">
    <property type="protein sequence ID" value="UTG69811.1"/>
    <property type="molecule type" value="Genomic_DNA"/>
</dbReference>
<reference evidence="2" key="1">
    <citation type="submission" date="2021-04" db="EMBL/GenBank/DDBJ databases">
        <title>Characterizing Neisseria spp. as novel respiratory pathobionts in bronchiectasis.</title>
        <authorList>
            <person name="Li L."/>
            <person name="Mac Aogain M."/>
            <person name="Xu T."/>
            <person name="Jaggi T.K."/>
            <person name="Chan L.Y."/>
            <person name="Keir H.R."/>
            <person name="Dicker A.J."/>
            <person name="Qu J."/>
            <person name="Liu Y."/>
            <person name="Chen H.S."/>
            <person name="Koh M.S."/>
            <person name="Ong T.H."/>
            <person name="Lim A.Y.H."/>
            <person name="Abisheganaden J."/>
            <person name="Low T.B."/>
            <person name="Oliver B.G."/>
            <person name="Tan N.S."/>
            <person name="Fang M."/>
            <person name="Chalmers J.D."/>
            <person name="Chotirmall S.H."/>
        </authorList>
    </citation>
    <scope>NUCLEOTIDE SEQUENCE</scope>
    <source>
        <strain evidence="2">TT0077</strain>
    </source>
</reference>
<organism evidence="2 3">
    <name type="scientific">Neisseria subflava</name>
    <dbReference type="NCBI Taxonomy" id="28449"/>
    <lineage>
        <taxon>Bacteria</taxon>
        <taxon>Pseudomonadati</taxon>
        <taxon>Pseudomonadota</taxon>
        <taxon>Betaproteobacteria</taxon>
        <taxon>Neisseriales</taxon>
        <taxon>Neisseriaceae</taxon>
        <taxon>Neisseria</taxon>
    </lineage>
</organism>
<dbReference type="InterPro" id="IPR031358">
    <property type="entry name" value="Stealth_CR1"/>
</dbReference>
<sequence>MKLQYPKYLHLLVCTYAEYINTEDIIYEKIQKFFQAPGLFFRDYFNKKYPVINNEQNVYEDDEYTLIKNSLKLSVLDATVKKDANIDVVFTWVNNQDPAWQKKYSVVAESFPCTALYSNDEARQDKAAQQAFFALCGRAVQTAWKCLQYRS</sequence>
<dbReference type="AlphaFoldDB" id="A0A9X9HUK2"/>
<dbReference type="RefSeq" id="WP_254324276.1">
    <property type="nucleotide sequence ID" value="NZ_CP073115.1"/>
</dbReference>
<protein>
    <submittedName>
        <fullName evidence="2">Stealth CR1 domain-containing protein</fullName>
    </submittedName>
</protein>
<gene>
    <name evidence="2" type="ORF">KCG54_00005</name>
</gene>
<evidence type="ECO:0000313" key="2">
    <source>
        <dbReference type="EMBL" id="UTG69811.1"/>
    </source>
</evidence>
<evidence type="ECO:0000313" key="3">
    <source>
        <dbReference type="Proteomes" id="UP001057296"/>
    </source>
</evidence>
<accession>A0A9X9HUK2</accession>
<name>A0A9X9HUK2_NEISU</name>
<dbReference type="Pfam" id="PF17101">
    <property type="entry name" value="Stealth_CR1"/>
    <property type="match status" value="1"/>
</dbReference>
<dbReference type="Proteomes" id="UP001057296">
    <property type="component" value="Chromosome"/>
</dbReference>